<dbReference type="GO" id="GO:0003935">
    <property type="term" value="F:GTP cyclohydrolase II activity"/>
    <property type="evidence" value="ECO:0007669"/>
    <property type="project" value="TreeGrafter"/>
</dbReference>
<evidence type="ECO:0000256" key="4">
    <source>
        <dbReference type="ARBA" id="ARBA00018836"/>
    </source>
</evidence>
<dbReference type="AlphaFoldDB" id="A0A2T4DQD9"/>
<dbReference type="PANTHER" id="PTHR21327:SF18">
    <property type="entry name" value="3,4-DIHYDROXY-2-BUTANONE 4-PHOSPHATE SYNTHASE"/>
    <property type="match status" value="1"/>
</dbReference>
<dbReference type="EMBL" id="PYVU01000070">
    <property type="protein sequence ID" value="PTB96031.1"/>
    <property type="molecule type" value="Genomic_DNA"/>
</dbReference>
<dbReference type="InterPro" id="IPR000422">
    <property type="entry name" value="DHBP_synthase_RibB"/>
</dbReference>
<keyword evidence="7" id="KW-0378">Hydrolase</keyword>
<dbReference type="PANTHER" id="PTHR21327">
    <property type="entry name" value="GTP CYCLOHYDROLASE II-RELATED"/>
    <property type="match status" value="1"/>
</dbReference>
<evidence type="ECO:0000256" key="3">
    <source>
        <dbReference type="ARBA" id="ARBA00012153"/>
    </source>
</evidence>
<gene>
    <name evidence="7" type="ORF">C9994_09110</name>
</gene>
<proteinExistence type="predicted"/>
<dbReference type="InterPro" id="IPR017945">
    <property type="entry name" value="DHBP_synth_RibB-like_a/b_dom"/>
</dbReference>
<evidence type="ECO:0000256" key="1">
    <source>
        <dbReference type="ARBA" id="ARBA00002284"/>
    </source>
</evidence>
<dbReference type="GO" id="GO:0009231">
    <property type="term" value="P:riboflavin biosynthetic process"/>
    <property type="evidence" value="ECO:0007669"/>
    <property type="project" value="UniProtKB-UniPathway"/>
</dbReference>
<dbReference type="UniPathway" id="UPA00275">
    <property type="reaction ID" value="UER00399"/>
</dbReference>
<keyword evidence="5" id="KW-0686">Riboflavin biosynthesis</keyword>
<dbReference type="Gene3D" id="3.90.870.10">
    <property type="entry name" value="DHBP synthase"/>
    <property type="match status" value="1"/>
</dbReference>
<evidence type="ECO:0000313" key="7">
    <source>
        <dbReference type="EMBL" id="PTB96031.1"/>
    </source>
</evidence>
<accession>A0A2T4DQD9</accession>
<feature type="non-terminal residue" evidence="7">
    <location>
        <position position="71"/>
    </location>
</feature>
<evidence type="ECO:0000313" key="8">
    <source>
        <dbReference type="Proteomes" id="UP000240608"/>
    </source>
</evidence>
<name>A0A2T4DQD9_9BACT</name>
<comment type="function">
    <text evidence="1">Catalyzes the conversion of D-ribulose 5-phosphate to formate and 3,4-dihydroxy-2-butanone 4-phosphate.</text>
</comment>
<evidence type="ECO:0000256" key="5">
    <source>
        <dbReference type="ARBA" id="ARBA00022619"/>
    </source>
</evidence>
<reference evidence="7 8" key="1">
    <citation type="submission" date="2018-03" db="EMBL/GenBank/DDBJ databases">
        <title>Cross-interface Injection: A General Nanoliter Liquid Handling Method Applied to Single Cells Genome Amplification Automated Nanoliter Liquid Handling Applied to Single Cell Multiple Displacement Amplification.</title>
        <authorList>
            <person name="Yun J."/>
            <person name="Xu P."/>
            <person name="Xu J."/>
            <person name="Dai X."/>
            <person name="Wang Y."/>
            <person name="Zheng X."/>
            <person name="Cao C."/>
            <person name="Yi Q."/>
            <person name="Zhu Y."/>
            <person name="Wang L."/>
            <person name="Dong Z."/>
            <person name="Huang Y."/>
            <person name="Huang L."/>
            <person name="Du W."/>
        </authorList>
    </citation>
    <scope>NUCLEOTIDE SEQUENCE [LARGE SCALE GENOMIC DNA]</scope>
    <source>
        <strain evidence="7 8">Z-D1-2</strain>
    </source>
</reference>
<comment type="pathway">
    <text evidence="2">Cofactor biosynthesis; riboflavin biosynthesis; 2-hydroxy-3-oxobutyl phosphate from D-ribulose 5-phosphate: step 1/1.</text>
</comment>
<dbReference type="GO" id="GO:0008686">
    <property type="term" value="F:3,4-dihydroxy-2-butanone-4-phosphate synthase activity"/>
    <property type="evidence" value="ECO:0007669"/>
    <property type="project" value="UniProtKB-EC"/>
</dbReference>
<protein>
    <recommendedName>
        <fullName evidence="4">3,4-dihydroxy-2-butanone 4-phosphate synthase</fullName>
        <ecNumber evidence="3">4.1.99.12</ecNumber>
    </recommendedName>
</protein>
<organism evidence="7 8">
    <name type="scientific">Marivirga lumbricoides</name>
    <dbReference type="NCBI Taxonomy" id="1046115"/>
    <lineage>
        <taxon>Bacteria</taxon>
        <taxon>Pseudomonadati</taxon>
        <taxon>Bacteroidota</taxon>
        <taxon>Cytophagia</taxon>
        <taxon>Cytophagales</taxon>
        <taxon>Marivirgaceae</taxon>
        <taxon>Marivirga</taxon>
    </lineage>
</organism>
<dbReference type="Pfam" id="PF00926">
    <property type="entry name" value="DHBP_synthase"/>
    <property type="match status" value="1"/>
</dbReference>
<comment type="caution">
    <text evidence="7">The sequence shown here is derived from an EMBL/GenBank/DDBJ whole genome shotgun (WGS) entry which is preliminary data.</text>
</comment>
<dbReference type="EC" id="4.1.99.12" evidence="3"/>
<dbReference type="GO" id="GO:0005829">
    <property type="term" value="C:cytosol"/>
    <property type="evidence" value="ECO:0007669"/>
    <property type="project" value="TreeGrafter"/>
</dbReference>
<sequence>MISENIPLDSIEEAIQAIKRGEIIIVVDDEDRENEGDFICAAEKVTPEIINFMSKYGRGLICASITEERCD</sequence>
<dbReference type="Proteomes" id="UP000240608">
    <property type="component" value="Unassembled WGS sequence"/>
</dbReference>
<evidence type="ECO:0000256" key="2">
    <source>
        <dbReference type="ARBA" id="ARBA00004904"/>
    </source>
</evidence>
<evidence type="ECO:0000256" key="6">
    <source>
        <dbReference type="ARBA" id="ARBA00022723"/>
    </source>
</evidence>
<dbReference type="GO" id="GO:0046872">
    <property type="term" value="F:metal ion binding"/>
    <property type="evidence" value="ECO:0007669"/>
    <property type="project" value="UniProtKB-KW"/>
</dbReference>
<keyword evidence="6" id="KW-0479">Metal-binding</keyword>
<dbReference type="SUPFAM" id="SSF55821">
    <property type="entry name" value="YrdC/RibB"/>
    <property type="match status" value="1"/>
</dbReference>